<dbReference type="Pfam" id="PF01569">
    <property type="entry name" value="PAP2"/>
    <property type="match status" value="1"/>
</dbReference>
<organism evidence="2 3">
    <name type="scientific">candidate division TA06 bacterium</name>
    <dbReference type="NCBI Taxonomy" id="2250710"/>
    <lineage>
        <taxon>Bacteria</taxon>
        <taxon>Bacteria division TA06</taxon>
    </lineage>
</organism>
<dbReference type="InterPro" id="IPR036938">
    <property type="entry name" value="PAP2/HPO_sf"/>
</dbReference>
<dbReference type="InterPro" id="IPR000326">
    <property type="entry name" value="PAP2/HPO"/>
</dbReference>
<dbReference type="Proteomes" id="UP000736328">
    <property type="component" value="Unassembled WGS sequence"/>
</dbReference>
<dbReference type="SUPFAM" id="SSF48317">
    <property type="entry name" value="Acid phosphatase/Vanadium-dependent haloperoxidase"/>
    <property type="match status" value="1"/>
</dbReference>
<gene>
    <name evidence="2" type="ORF">HY768_07610</name>
</gene>
<feature type="domain" description="Phosphatidic acid phosphatase type 2/haloperoxidase" evidence="1">
    <location>
        <begin position="32"/>
        <end position="132"/>
    </location>
</feature>
<protein>
    <submittedName>
        <fullName evidence="2">Phosphatase PAP2 family protein</fullName>
    </submittedName>
</protein>
<accession>A0A933IER0</accession>
<dbReference type="PANTHER" id="PTHR14969:SF13">
    <property type="entry name" value="AT30094P"/>
    <property type="match status" value="1"/>
</dbReference>
<dbReference type="CDD" id="cd03394">
    <property type="entry name" value="PAP2_like_5"/>
    <property type="match status" value="1"/>
</dbReference>
<dbReference type="PANTHER" id="PTHR14969">
    <property type="entry name" value="SPHINGOSINE-1-PHOSPHATE PHOSPHOHYDROLASE"/>
    <property type="match status" value="1"/>
</dbReference>
<name>A0A933IER0_UNCT6</name>
<proteinExistence type="predicted"/>
<dbReference type="SMART" id="SM00014">
    <property type="entry name" value="acidPPc"/>
    <property type="match status" value="1"/>
</dbReference>
<dbReference type="EMBL" id="JACQXR010000100">
    <property type="protein sequence ID" value="MBI4727073.1"/>
    <property type="molecule type" value="Genomic_DNA"/>
</dbReference>
<dbReference type="Gene3D" id="1.20.144.10">
    <property type="entry name" value="Phosphatidic acid phosphatase type 2/haloperoxidase"/>
    <property type="match status" value="1"/>
</dbReference>
<dbReference type="AlphaFoldDB" id="A0A933IER0"/>
<evidence type="ECO:0000313" key="3">
    <source>
        <dbReference type="Proteomes" id="UP000736328"/>
    </source>
</evidence>
<reference evidence="2" key="1">
    <citation type="submission" date="2020-07" db="EMBL/GenBank/DDBJ databases">
        <title>Huge and variable diversity of episymbiotic CPR bacteria and DPANN archaea in groundwater ecosystems.</title>
        <authorList>
            <person name="He C.Y."/>
            <person name="Keren R."/>
            <person name="Whittaker M."/>
            <person name="Farag I.F."/>
            <person name="Doudna J."/>
            <person name="Cate J.H.D."/>
            <person name="Banfield J.F."/>
        </authorList>
    </citation>
    <scope>NUCLEOTIDE SEQUENCE</scope>
    <source>
        <strain evidence="2">NC_groundwater_1520_Pr4_B-0.1um_53_5</strain>
    </source>
</reference>
<evidence type="ECO:0000259" key="1">
    <source>
        <dbReference type="SMART" id="SM00014"/>
    </source>
</evidence>
<evidence type="ECO:0000313" key="2">
    <source>
        <dbReference type="EMBL" id="MBI4727073.1"/>
    </source>
</evidence>
<comment type="caution">
    <text evidence="2">The sequence shown here is derived from an EMBL/GenBank/DDBJ whole genome shotgun (WGS) entry which is preliminary data.</text>
</comment>
<sequence length="166" mass="17673">MELLTNAGEAEIGIALCAGVGLFGGEKARQSAKLVLFADGASAMVTYGLKNVVNRPRPEGPTERSNSSFPSGHSIGAFALATVFAHQYPKIAIPCYTVASGIALSRVYLGRHYPSDVLAGAAIGFATAKLVLHFRNGILDFEFDTWLQNRFKKDESPALPDSNSVN</sequence>